<sequence>MSDLLNFAATSARHGLPLIFPGQVQKEFFVNEAHALVDALLHPVVLGTATSPPAEAADGDCWIVGAEPGSAWAGQTDMLACRQAGTWLFAAPCDGLRVHDRTSGADLRYCDGRWRGAATVRAPQGGEVVDSEARKAVGQLITALTDAGLLPRAGQAA</sequence>
<dbReference type="OrthoDB" id="564699at2"/>
<dbReference type="InterPro" id="IPR021251">
    <property type="entry name" value="DUF2793"/>
</dbReference>
<accession>A0A0B2BXE4</accession>
<gene>
    <name evidence="1" type="ORF">PK98_11105</name>
</gene>
<comment type="caution">
    <text evidence="1">The sequence shown here is derived from an EMBL/GenBank/DDBJ whole genome shotgun (WGS) entry which is preliminary data.</text>
</comment>
<dbReference type="Pfam" id="PF10983">
    <property type="entry name" value="DUF2793"/>
    <property type="match status" value="1"/>
</dbReference>
<name>A0A0B2BXE4_9SPHN</name>
<reference evidence="1 2" key="1">
    <citation type="submission" date="2014-11" db="EMBL/GenBank/DDBJ databases">
        <title>Draft genome sequence of Kirrobacter mercurialis.</title>
        <authorList>
            <person name="Coil D.A."/>
            <person name="Eisen J.A."/>
        </authorList>
    </citation>
    <scope>NUCLEOTIDE SEQUENCE [LARGE SCALE GENOMIC DNA]</scope>
    <source>
        <strain evidence="1 2">Coronado</strain>
    </source>
</reference>
<dbReference type="Proteomes" id="UP000030988">
    <property type="component" value="Unassembled WGS sequence"/>
</dbReference>
<dbReference type="RefSeq" id="WP_039096984.1">
    <property type="nucleotide sequence ID" value="NZ_JTDN01000002.1"/>
</dbReference>
<dbReference type="EMBL" id="JTDN01000002">
    <property type="protein sequence ID" value="KHL24535.1"/>
    <property type="molecule type" value="Genomic_DNA"/>
</dbReference>
<proteinExistence type="predicted"/>
<evidence type="ECO:0000313" key="1">
    <source>
        <dbReference type="EMBL" id="KHL24535.1"/>
    </source>
</evidence>
<evidence type="ECO:0000313" key="2">
    <source>
        <dbReference type="Proteomes" id="UP000030988"/>
    </source>
</evidence>
<organism evidence="1 2">
    <name type="scientific">Croceibacterium mercuriale</name>
    <dbReference type="NCBI Taxonomy" id="1572751"/>
    <lineage>
        <taxon>Bacteria</taxon>
        <taxon>Pseudomonadati</taxon>
        <taxon>Pseudomonadota</taxon>
        <taxon>Alphaproteobacteria</taxon>
        <taxon>Sphingomonadales</taxon>
        <taxon>Erythrobacteraceae</taxon>
        <taxon>Croceibacterium</taxon>
    </lineage>
</organism>
<keyword evidence="2" id="KW-1185">Reference proteome</keyword>
<protein>
    <recommendedName>
        <fullName evidence="3">DUF2793 domain-containing protein</fullName>
    </recommendedName>
</protein>
<evidence type="ECO:0008006" key="3">
    <source>
        <dbReference type="Google" id="ProtNLM"/>
    </source>
</evidence>
<dbReference type="AlphaFoldDB" id="A0A0B2BXE4"/>
<dbReference type="STRING" id="1572751.PK98_11105"/>